<comment type="similarity">
    <text evidence="2 9 10">Belongs to the acetokinase family.</text>
</comment>
<dbReference type="GO" id="GO:0006083">
    <property type="term" value="P:acetate metabolic process"/>
    <property type="evidence" value="ECO:0007669"/>
    <property type="project" value="TreeGrafter"/>
</dbReference>
<keyword evidence="3 9" id="KW-0963">Cytoplasm</keyword>
<evidence type="ECO:0000256" key="9">
    <source>
        <dbReference type="HAMAP-Rule" id="MF_00542"/>
    </source>
</evidence>
<reference evidence="11 12" key="1">
    <citation type="journal article" date="2015" name="Microbiome">
        <title>Genomic resolution of linkages in carbon, nitrogen, and sulfur cycling among widespread estuary sediment bacteria.</title>
        <authorList>
            <person name="Baker B.J."/>
            <person name="Lazar C.S."/>
            <person name="Teske A.P."/>
            <person name="Dick G.J."/>
        </authorList>
    </citation>
    <scope>NUCLEOTIDE SEQUENCE [LARGE SCALE GENOMIC DNA]</scope>
    <source>
        <strain evidence="11">DG_78</strain>
    </source>
</reference>
<name>A0A0S7YDE8_UNCT6</name>
<dbReference type="GO" id="GO:0005524">
    <property type="term" value="F:ATP binding"/>
    <property type="evidence" value="ECO:0007669"/>
    <property type="project" value="UniProtKB-KW"/>
</dbReference>
<dbReference type="GO" id="GO:0047761">
    <property type="term" value="F:butyrate kinase activity"/>
    <property type="evidence" value="ECO:0007669"/>
    <property type="project" value="UniProtKB-UniRule"/>
</dbReference>
<evidence type="ECO:0000256" key="10">
    <source>
        <dbReference type="RuleBase" id="RU003835"/>
    </source>
</evidence>
<evidence type="ECO:0000256" key="4">
    <source>
        <dbReference type="ARBA" id="ARBA00022679"/>
    </source>
</evidence>
<keyword evidence="7 9" id="KW-0067">ATP-binding</keyword>
<keyword evidence="6 9" id="KW-0418">Kinase</keyword>
<dbReference type="EMBL" id="LJNI01000059">
    <property type="protein sequence ID" value="KPJ72720.1"/>
    <property type="molecule type" value="Genomic_DNA"/>
</dbReference>
<protein>
    <recommendedName>
        <fullName evidence="9">Probable butyrate kinase</fullName>
        <shortName evidence="9">BK</shortName>
        <ecNumber evidence="9">2.7.2.7</ecNumber>
    </recommendedName>
    <alternativeName>
        <fullName evidence="9">Branched-chain carboxylic acid kinase</fullName>
    </alternativeName>
</protein>
<evidence type="ECO:0000256" key="1">
    <source>
        <dbReference type="ARBA" id="ARBA00004496"/>
    </source>
</evidence>
<dbReference type="PATRIC" id="fig|1703772.3.peg.1690"/>
<evidence type="ECO:0000256" key="8">
    <source>
        <dbReference type="ARBA" id="ARBA00048596"/>
    </source>
</evidence>
<dbReference type="InterPro" id="IPR011245">
    <property type="entry name" value="Butyrate_kin"/>
</dbReference>
<dbReference type="PANTHER" id="PTHR21060">
    <property type="entry name" value="ACETATE KINASE"/>
    <property type="match status" value="1"/>
</dbReference>
<dbReference type="PRINTS" id="PR00471">
    <property type="entry name" value="ACETATEKNASE"/>
</dbReference>
<comment type="catalytic activity">
    <reaction evidence="8 9">
        <text>butanoate + ATP = butanoyl phosphate + ADP</text>
        <dbReference type="Rhea" id="RHEA:13585"/>
        <dbReference type="ChEBI" id="CHEBI:17968"/>
        <dbReference type="ChEBI" id="CHEBI:30616"/>
        <dbReference type="ChEBI" id="CHEBI:58079"/>
        <dbReference type="ChEBI" id="CHEBI:456216"/>
        <dbReference type="EC" id="2.7.2.7"/>
    </reaction>
</comment>
<proteinExistence type="inferred from homology"/>
<keyword evidence="4 9" id="KW-0808">Transferase</keyword>
<dbReference type="EC" id="2.7.2.7" evidence="9"/>
<dbReference type="InterPro" id="IPR023865">
    <property type="entry name" value="Aliphatic_acid_kinase_CS"/>
</dbReference>
<dbReference type="Pfam" id="PF00871">
    <property type="entry name" value="Acetate_kinase"/>
    <property type="match status" value="1"/>
</dbReference>
<evidence type="ECO:0000256" key="3">
    <source>
        <dbReference type="ARBA" id="ARBA00022490"/>
    </source>
</evidence>
<evidence type="ECO:0000256" key="5">
    <source>
        <dbReference type="ARBA" id="ARBA00022741"/>
    </source>
</evidence>
<dbReference type="SUPFAM" id="SSF53067">
    <property type="entry name" value="Actin-like ATPase domain"/>
    <property type="match status" value="2"/>
</dbReference>
<organism evidence="11 12">
    <name type="scientific">candidate division TA06 bacterium DG_78</name>
    <dbReference type="NCBI Taxonomy" id="1703772"/>
    <lineage>
        <taxon>Bacteria</taxon>
        <taxon>Bacteria division TA06</taxon>
    </lineage>
</organism>
<dbReference type="Gene3D" id="3.30.420.40">
    <property type="match status" value="2"/>
</dbReference>
<dbReference type="Proteomes" id="UP000051012">
    <property type="component" value="Unassembled WGS sequence"/>
</dbReference>
<dbReference type="PROSITE" id="PS01076">
    <property type="entry name" value="ACETATE_KINASE_2"/>
    <property type="match status" value="1"/>
</dbReference>
<dbReference type="InterPro" id="IPR043129">
    <property type="entry name" value="ATPase_NBD"/>
</dbReference>
<comment type="subcellular location">
    <subcellularLocation>
        <location evidence="1 9">Cytoplasm</location>
    </subcellularLocation>
</comment>
<dbReference type="NCBIfam" id="NF002834">
    <property type="entry name" value="PRK03011.1-5"/>
    <property type="match status" value="1"/>
</dbReference>
<comment type="caution">
    <text evidence="11">The sequence shown here is derived from an EMBL/GenBank/DDBJ whole genome shotgun (WGS) entry which is preliminary data.</text>
</comment>
<sequence>MVHMVLVINPGAGSTRVALFRGEKSIFEETTRHTPDELLKFPKIIDQYKFRKDKIMKLLDKKKIDLKSLNAVVGRGGPFKSLTSGTYVVNEKLISDIKSGDYQSEHPSLLGVMIAKEIADSLNLRAYFVDPVSVDEFWELSRYSGLEEIKRKALSHALNVRMVAKKTAKKIKKSYGKCNFIIIHLGTGITVAAHSKGKQVDSSNANEDGPFSTQRTGSLPTMPLVELCFSGKYQLNEIKKKLLREGGLLSYLGTDDIREVERRINQGDREAESVYNAMIYQIAKEVGAYAVVLKGEIDAIIITGGIAHSQRFVDGLKAWIGFLCKKCYVYPGEGEMEALARGVLRVLNAEEEPKIYK</sequence>
<evidence type="ECO:0000256" key="6">
    <source>
        <dbReference type="ARBA" id="ARBA00022777"/>
    </source>
</evidence>
<gene>
    <name evidence="9" type="primary">buk</name>
    <name evidence="11" type="ORF">AMJ52_05405</name>
</gene>
<dbReference type="InterPro" id="IPR000890">
    <property type="entry name" value="Aliphatic_acid_kin_short-chain"/>
</dbReference>
<evidence type="ECO:0000313" key="12">
    <source>
        <dbReference type="Proteomes" id="UP000051012"/>
    </source>
</evidence>
<evidence type="ECO:0000313" key="11">
    <source>
        <dbReference type="EMBL" id="KPJ72720.1"/>
    </source>
</evidence>
<dbReference type="NCBIfam" id="TIGR02707">
    <property type="entry name" value="butyr_kinase"/>
    <property type="match status" value="1"/>
</dbReference>
<dbReference type="PIRSF" id="PIRSF036458">
    <property type="entry name" value="Butyrate_kin"/>
    <property type="match status" value="1"/>
</dbReference>
<dbReference type="AlphaFoldDB" id="A0A0S7YDE8"/>
<dbReference type="CDD" id="cd24011">
    <property type="entry name" value="ASKHA_NBD_BK"/>
    <property type="match status" value="1"/>
</dbReference>
<evidence type="ECO:0000256" key="7">
    <source>
        <dbReference type="ARBA" id="ARBA00022840"/>
    </source>
</evidence>
<dbReference type="PANTHER" id="PTHR21060:SF3">
    <property type="entry name" value="BUTYRATE KINASE 2-RELATED"/>
    <property type="match status" value="1"/>
</dbReference>
<accession>A0A0S7YDE8</accession>
<dbReference type="GO" id="GO:0005737">
    <property type="term" value="C:cytoplasm"/>
    <property type="evidence" value="ECO:0007669"/>
    <property type="project" value="UniProtKB-SubCell"/>
</dbReference>
<evidence type="ECO:0000256" key="2">
    <source>
        <dbReference type="ARBA" id="ARBA00008748"/>
    </source>
</evidence>
<dbReference type="GO" id="GO:0008776">
    <property type="term" value="F:acetate kinase activity"/>
    <property type="evidence" value="ECO:0007669"/>
    <property type="project" value="TreeGrafter"/>
</dbReference>
<keyword evidence="5 9" id="KW-0547">Nucleotide-binding</keyword>
<dbReference type="HAMAP" id="MF_00542">
    <property type="entry name" value="Butyrate_kinase"/>
    <property type="match status" value="1"/>
</dbReference>